<feature type="transmembrane region" description="Helical" evidence="1">
    <location>
        <begin position="325"/>
        <end position="346"/>
    </location>
</feature>
<proteinExistence type="predicted"/>
<feature type="transmembrane region" description="Helical" evidence="1">
    <location>
        <begin position="385"/>
        <end position="407"/>
    </location>
</feature>
<feature type="transmembrane region" description="Helical" evidence="1">
    <location>
        <begin position="180"/>
        <end position="198"/>
    </location>
</feature>
<feature type="transmembrane region" description="Helical" evidence="1">
    <location>
        <begin position="358"/>
        <end position="379"/>
    </location>
</feature>
<feature type="transmembrane region" description="Helical" evidence="1">
    <location>
        <begin position="111"/>
        <end position="129"/>
    </location>
</feature>
<evidence type="ECO:0000256" key="1">
    <source>
        <dbReference type="SAM" id="Phobius"/>
    </source>
</evidence>
<dbReference type="InterPro" id="IPR012429">
    <property type="entry name" value="HGSNAT_cat"/>
</dbReference>
<gene>
    <name evidence="3" type="ORF">GIB67_015749</name>
</gene>
<evidence type="ECO:0000313" key="4">
    <source>
        <dbReference type="Proteomes" id="UP000541444"/>
    </source>
</evidence>
<organism evidence="3 4">
    <name type="scientific">Kingdonia uniflora</name>
    <dbReference type="NCBI Taxonomy" id="39325"/>
    <lineage>
        <taxon>Eukaryota</taxon>
        <taxon>Viridiplantae</taxon>
        <taxon>Streptophyta</taxon>
        <taxon>Embryophyta</taxon>
        <taxon>Tracheophyta</taxon>
        <taxon>Spermatophyta</taxon>
        <taxon>Magnoliopsida</taxon>
        <taxon>Ranunculales</taxon>
        <taxon>Circaeasteraceae</taxon>
        <taxon>Kingdonia</taxon>
    </lineage>
</organism>
<name>A0A7J7NUC5_9MAGN</name>
<evidence type="ECO:0000259" key="2">
    <source>
        <dbReference type="Pfam" id="PF07786"/>
    </source>
</evidence>
<comment type="caution">
    <text evidence="3">The sequence shown here is derived from an EMBL/GenBank/DDBJ whole genome shotgun (WGS) entry which is preliminary data.</text>
</comment>
<accession>A0A7J7NUC5</accession>
<keyword evidence="1" id="KW-0812">Transmembrane</keyword>
<feature type="domain" description="Heparan-alpha-glucosaminide N-acetyltransferase catalytic" evidence="2">
    <location>
        <begin position="72"/>
        <end position="193"/>
    </location>
</feature>
<dbReference type="PANTHER" id="PTHR31061:SF24">
    <property type="entry name" value="LD22376P"/>
    <property type="match status" value="1"/>
</dbReference>
<feature type="transmembrane region" description="Helical" evidence="1">
    <location>
        <begin position="427"/>
        <end position="447"/>
    </location>
</feature>
<dbReference type="EMBL" id="JACGCM010000560">
    <property type="protein sequence ID" value="KAF6170797.1"/>
    <property type="molecule type" value="Genomic_DNA"/>
</dbReference>
<feature type="transmembrane region" description="Helical" evidence="1">
    <location>
        <begin position="141"/>
        <end position="160"/>
    </location>
</feature>
<keyword evidence="1" id="KW-0472">Membrane</keyword>
<sequence length="462" mass="51641">MGEYEPVKGDEEDLVLTMEEGLAYKDIHQSSKISTCTKLDSGNITHRSNSKSHVIVIGGAEVVPPPPRRHLASLDVFRGLTVTLMILVDDAGGFFPSINHSPWNGVTLADFVVPFFIFMVGLSLGLTYKKTTSRVDATIKAVFRTLKLLGLGLIFQGGYIHGINDLTFGVDLDRIRWWGILQRIALAYFLTALCEIWITGDEEVKSELSLLKKYRFQWMVAAVVTIVYLFLLYGLYVPDWEFQIPSKDTSLEPTTFSVKCGVRGDTGPACNAVGMVDRAVFGLKHLYKRPIYGRTKQCSTKSPDYGPLPPNAPSWCQSPFDPEGLLSSMMAIVTCLIGLHYGHIIVHFKDHKDRILRWMIPAAGLVLIGFVFDFSGMHVNKPLYTLSYMCITAGAAGILFTGIYVLVDMFGYRRPTFILEWMGMHALMIYVLIACNLLPIILQGIYWKKPEHNILRLIGIGS</sequence>
<dbReference type="AlphaFoldDB" id="A0A7J7NUC5"/>
<protein>
    <recommendedName>
        <fullName evidence="2">Heparan-alpha-glucosaminide N-acetyltransferase catalytic domain-containing protein</fullName>
    </recommendedName>
</protein>
<feature type="transmembrane region" description="Helical" evidence="1">
    <location>
        <begin position="218"/>
        <end position="236"/>
    </location>
</feature>
<dbReference type="OrthoDB" id="2149840at2759"/>
<keyword evidence="4" id="KW-1185">Reference proteome</keyword>
<dbReference type="PANTHER" id="PTHR31061">
    <property type="entry name" value="LD22376P"/>
    <property type="match status" value="1"/>
</dbReference>
<keyword evidence="1" id="KW-1133">Transmembrane helix</keyword>
<dbReference type="Pfam" id="PF07786">
    <property type="entry name" value="HGSNAT_cat"/>
    <property type="match status" value="1"/>
</dbReference>
<reference evidence="3 4" key="1">
    <citation type="journal article" date="2020" name="IScience">
        <title>Genome Sequencing of the Endangered Kingdonia uniflora (Circaeasteraceae, Ranunculales) Reveals Potential Mechanisms of Evolutionary Specialization.</title>
        <authorList>
            <person name="Sun Y."/>
            <person name="Deng T."/>
            <person name="Zhang A."/>
            <person name="Moore M.J."/>
            <person name="Landis J.B."/>
            <person name="Lin N."/>
            <person name="Zhang H."/>
            <person name="Zhang X."/>
            <person name="Huang J."/>
            <person name="Zhang X."/>
            <person name="Sun H."/>
            <person name="Wang H."/>
        </authorList>
    </citation>
    <scope>NUCLEOTIDE SEQUENCE [LARGE SCALE GENOMIC DNA]</scope>
    <source>
        <strain evidence="3">TB1705</strain>
        <tissue evidence="3">Leaf</tissue>
    </source>
</reference>
<dbReference type="Proteomes" id="UP000541444">
    <property type="component" value="Unassembled WGS sequence"/>
</dbReference>
<evidence type="ECO:0000313" key="3">
    <source>
        <dbReference type="EMBL" id="KAF6170797.1"/>
    </source>
</evidence>